<dbReference type="EMBL" id="JAROKS010000021">
    <property type="protein sequence ID" value="KAK1790371.1"/>
    <property type="molecule type" value="Genomic_DNA"/>
</dbReference>
<feature type="non-terminal residue" evidence="2">
    <location>
        <position position="1"/>
    </location>
</feature>
<proteinExistence type="predicted"/>
<accession>A0AAD8Z0V9</accession>
<evidence type="ECO:0000313" key="3">
    <source>
        <dbReference type="Proteomes" id="UP001239994"/>
    </source>
</evidence>
<gene>
    <name evidence="2" type="ORF">P4O66_014279</name>
</gene>
<reference evidence="2" key="1">
    <citation type="submission" date="2023-03" db="EMBL/GenBank/DDBJ databases">
        <title>Electrophorus voltai genome.</title>
        <authorList>
            <person name="Bian C."/>
        </authorList>
    </citation>
    <scope>NUCLEOTIDE SEQUENCE</scope>
    <source>
        <strain evidence="2">CB-2022</strain>
        <tissue evidence="2">Muscle</tissue>
    </source>
</reference>
<feature type="domain" description="Tc1-like transposase DDE" evidence="1">
    <location>
        <begin position="121"/>
        <end position="172"/>
    </location>
</feature>
<keyword evidence="3" id="KW-1185">Reference proteome</keyword>
<evidence type="ECO:0000313" key="2">
    <source>
        <dbReference type="EMBL" id="KAK1790371.1"/>
    </source>
</evidence>
<dbReference type="Proteomes" id="UP001239994">
    <property type="component" value="Unassembled WGS sequence"/>
</dbReference>
<organism evidence="2 3">
    <name type="scientific">Electrophorus voltai</name>
    <dbReference type="NCBI Taxonomy" id="2609070"/>
    <lineage>
        <taxon>Eukaryota</taxon>
        <taxon>Metazoa</taxon>
        <taxon>Chordata</taxon>
        <taxon>Craniata</taxon>
        <taxon>Vertebrata</taxon>
        <taxon>Euteleostomi</taxon>
        <taxon>Actinopterygii</taxon>
        <taxon>Neopterygii</taxon>
        <taxon>Teleostei</taxon>
        <taxon>Ostariophysi</taxon>
        <taxon>Gymnotiformes</taxon>
        <taxon>Gymnotoidei</taxon>
        <taxon>Gymnotidae</taxon>
        <taxon>Electrophorus</taxon>
    </lineage>
</organism>
<evidence type="ECO:0000259" key="1">
    <source>
        <dbReference type="Pfam" id="PF13358"/>
    </source>
</evidence>
<name>A0AAD8Z0V9_9TELE</name>
<dbReference type="InterPro" id="IPR038717">
    <property type="entry name" value="Tc1-like_DDE_dom"/>
</dbReference>
<dbReference type="Pfam" id="PF13358">
    <property type="entry name" value="DDE_3"/>
    <property type="match status" value="1"/>
</dbReference>
<dbReference type="AlphaFoldDB" id="A0AAD8Z0V9"/>
<protein>
    <recommendedName>
        <fullName evidence="1">Tc1-like transposase DDE domain-containing protein</fullName>
    </recommendedName>
</protein>
<dbReference type="InterPro" id="IPR036397">
    <property type="entry name" value="RNaseH_sf"/>
</dbReference>
<sequence length="185" mass="20929">GFIGKDIAACKTSPKSTIYRIIKNCKEKASGRPRKSSKRQNRLLKRMQVWDRVTTSAELAQEWQKAGSVGIGLQRTGVVIFSDEAPFRLFGTPGQMIVGEGKVSAIMSPVSCQQNYLVMNNACFRHDEAPCHKAKVITKWLCEQNMEILDPWPGNTPDLNPIKNLWSILKERDWTKTQKLTNSKH</sequence>
<dbReference type="GO" id="GO:0003676">
    <property type="term" value="F:nucleic acid binding"/>
    <property type="evidence" value="ECO:0007669"/>
    <property type="project" value="InterPro"/>
</dbReference>
<comment type="caution">
    <text evidence="2">The sequence shown here is derived from an EMBL/GenBank/DDBJ whole genome shotgun (WGS) entry which is preliminary data.</text>
</comment>
<dbReference type="Gene3D" id="3.30.420.10">
    <property type="entry name" value="Ribonuclease H-like superfamily/Ribonuclease H"/>
    <property type="match status" value="1"/>
</dbReference>